<accession>A0ABW4VG13</accession>
<evidence type="ECO:0000256" key="3">
    <source>
        <dbReference type="ARBA" id="ARBA00023295"/>
    </source>
</evidence>
<sequence length="564" mass="62230">MAKTISLWSIIGTLLLLAMACDPEEPRPDPKLILSFEEVFFSHEGEAQEVEVNANLPWQASSSETWCTLSAPSGEAGVAQLAINVAANTGAESRSATITVSIDQVTKNITVTQAGAEVLQLSDSEMEIGENGGEYTLGVTASGIFEIETSPTWLTVSATSQQELQIQAKRNPVLAAREGIVRLKLGGVVQEVTVVQSGQALQVAPDKMGMELDALPLADQILLGWNLGNTLEAASSPEVAGETLWGNPMASQALIDAVKNAGFNAVRIPCAWSGYIEDRETHRLSTAWINRVQEVVDYCMNNDMYAIINIHWDGGWLEENPTYDKQEEVNVKMKALWEQIAVAFRDYDQRLLFAGTNEVRKDYGTPTSEYIEVQQSFNQTFVDAVRSTGGKNSWRNIVVQAYNTNIEHAHNFLELPQDPTPNRKMVEVHYYDPWDFALDGNSNKYLWGKDYEGSANASGWGQEAWVDQMFGLMKSDFVDKGIPVVLGEYGAILRSSLLSVALENHKKARNHYLHYVTKSAMEHGLIPFYWDNGHTGNNGFGLFNRHTTAIVQADAVEAIVSSLD</sequence>
<evidence type="ECO:0000256" key="4">
    <source>
        <dbReference type="RuleBase" id="RU361153"/>
    </source>
</evidence>
<keyword evidence="9" id="KW-1185">Reference proteome</keyword>
<comment type="caution">
    <text evidence="8">The sequence shown here is derived from an EMBL/GenBank/DDBJ whole genome shotgun (WGS) entry which is preliminary data.</text>
</comment>
<feature type="signal peptide" evidence="5">
    <location>
        <begin position="1"/>
        <end position="20"/>
    </location>
</feature>
<dbReference type="Pfam" id="PF13004">
    <property type="entry name" value="BACON"/>
    <property type="match status" value="2"/>
</dbReference>
<dbReference type="Gene3D" id="2.60.40.10">
    <property type="entry name" value="Immunoglobulins"/>
    <property type="match status" value="2"/>
</dbReference>
<dbReference type="Pfam" id="PF00150">
    <property type="entry name" value="Cellulase"/>
    <property type="match status" value="1"/>
</dbReference>
<reference evidence="9" key="1">
    <citation type="journal article" date="2019" name="Int. J. Syst. Evol. Microbiol.">
        <title>The Global Catalogue of Microorganisms (GCM) 10K type strain sequencing project: providing services to taxonomists for standard genome sequencing and annotation.</title>
        <authorList>
            <consortium name="The Broad Institute Genomics Platform"/>
            <consortium name="The Broad Institute Genome Sequencing Center for Infectious Disease"/>
            <person name="Wu L."/>
            <person name="Ma J."/>
        </authorList>
    </citation>
    <scope>NUCLEOTIDE SEQUENCE [LARGE SCALE GENOMIC DNA]</scope>
    <source>
        <strain evidence="9">CGMCC 1.15180</strain>
    </source>
</reference>
<dbReference type="Gene3D" id="3.20.20.80">
    <property type="entry name" value="Glycosidases"/>
    <property type="match status" value="1"/>
</dbReference>
<evidence type="ECO:0000259" key="6">
    <source>
        <dbReference type="Pfam" id="PF00150"/>
    </source>
</evidence>
<dbReference type="InterPro" id="IPR024361">
    <property type="entry name" value="BACON"/>
</dbReference>
<protein>
    <submittedName>
        <fullName evidence="8">Cellulase family glycosylhydrolase</fullName>
    </submittedName>
</protein>
<evidence type="ECO:0000313" key="9">
    <source>
        <dbReference type="Proteomes" id="UP001597361"/>
    </source>
</evidence>
<dbReference type="SUPFAM" id="SSF51445">
    <property type="entry name" value="(Trans)glycosidases"/>
    <property type="match status" value="1"/>
</dbReference>
<dbReference type="PROSITE" id="PS51257">
    <property type="entry name" value="PROKAR_LIPOPROTEIN"/>
    <property type="match status" value="1"/>
</dbReference>
<dbReference type="RefSeq" id="WP_376882328.1">
    <property type="nucleotide sequence ID" value="NZ_JBHUHR010000001.1"/>
</dbReference>
<keyword evidence="1 5" id="KW-0732">Signal</keyword>
<evidence type="ECO:0000256" key="2">
    <source>
        <dbReference type="ARBA" id="ARBA00022801"/>
    </source>
</evidence>
<dbReference type="CDD" id="cd14948">
    <property type="entry name" value="BACON"/>
    <property type="match status" value="2"/>
</dbReference>
<evidence type="ECO:0000259" key="7">
    <source>
        <dbReference type="Pfam" id="PF13004"/>
    </source>
</evidence>
<dbReference type="InterPro" id="IPR017853">
    <property type="entry name" value="GH"/>
</dbReference>
<evidence type="ECO:0000256" key="5">
    <source>
        <dbReference type="SAM" id="SignalP"/>
    </source>
</evidence>
<evidence type="ECO:0000313" key="8">
    <source>
        <dbReference type="EMBL" id="MFD2033247.1"/>
    </source>
</evidence>
<dbReference type="PANTHER" id="PTHR31297:SF17">
    <property type="entry name" value="ENDOGLUCANASE"/>
    <property type="match status" value="1"/>
</dbReference>
<feature type="domain" description="BACON" evidence="7">
    <location>
        <begin position="146"/>
        <end position="196"/>
    </location>
</feature>
<keyword evidence="3 4" id="KW-0326">Glycosidase</keyword>
<dbReference type="PANTHER" id="PTHR31297">
    <property type="entry name" value="GLUCAN ENDO-1,6-BETA-GLUCOSIDASE B"/>
    <property type="match status" value="1"/>
</dbReference>
<evidence type="ECO:0000256" key="1">
    <source>
        <dbReference type="ARBA" id="ARBA00022729"/>
    </source>
</evidence>
<proteinExistence type="inferred from homology"/>
<dbReference type="EMBL" id="JBHUHR010000001">
    <property type="protein sequence ID" value="MFD2033247.1"/>
    <property type="molecule type" value="Genomic_DNA"/>
</dbReference>
<feature type="domain" description="BACON" evidence="7">
    <location>
        <begin position="58"/>
        <end position="114"/>
    </location>
</feature>
<comment type="similarity">
    <text evidence="4">Belongs to the glycosyl hydrolase 5 (cellulase A) family.</text>
</comment>
<organism evidence="8 9">
    <name type="scientific">Belliella marina</name>
    <dbReference type="NCBI Taxonomy" id="1644146"/>
    <lineage>
        <taxon>Bacteria</taxon>
        <taxon>Pseudomonadati</taxon>
        <taxon>Bacteroidota</taxon>
        <taxon>Cytophagia</taxon>
        <taxon>Cytophagales</taxon>
        <taxon>Cyclobacteriaceae</taxon>
        <taxon>Belliella</taxon>
    </lineage>
</organism>
<dbReference type="Proteomes" id="UP001597361">
    <property type="component" value="Unassembled WGS sequence"/>
</dbReference>
<feature type="chain" id="PRO_5046833613" evidence="5">
    <location>
        <begin position="21"/>
        <end position="564"/>
    </location>
</feature>
<dbReference type="InterPro" id="IPR050386">
    <property type="entry name" value="Glycosyl_hydrolase_5"/>
</dbReference>
<dbReference type="InterPro" id="IPR013783">
    <property type="entry name" value="Ig-like_fold"/>
</dbReference>
<keyword evidence="2 4" id="KW-0378">Hydrolase</keyword>
<name>A0ABW4VG13_9BACT</name>
<dbReference type="InterPro" id="IPR001547">
    <property type="entry name" value="Glyco_hydro_5"/>
</dbReference>
<gene>
    <name evidence="8" type="ORF">ACFSKL_00510</name>
</gene>
<feature type="domain" description="Glycoside hydrolase family 5" evidence="6">
    <location>
        <begin position="241"/>
        <end position="534"/>
    </location>
</feature>